<dbReference type="PROSITE" id="PS50110">
    <property type="entry name" value="RESPONSE_REGULATORY"/>
    <property type="match status" value="1"/>
</dbReference>
<dbReference type="AlphaFoldDB" id="A0A401ZCD4"/>
<feature type="modified residue" description="4-aspartylphosphate" evidence="2">
    <location>
        <position position="73"/>
    </location>
</feature>
<dbReference type="SMART" id="SM00448">
    <property type="entry name" value="REC"/>
    <property type="match status" value="1"/>
</dbReference>
<dbReference type="InterPro" id="IPR050595">
    <property type="entry name" value="Bact_response_regulator"/>
</dbReference>
<name>A0A401ZCD4_9CHLR</name>
<proteinExistence type="predicted"/>
<dbReference type="OrthoDB" id="159357at2"/>
<dbReference type="PANTHER" id="PTHR44591:SF3">
    <property type="entry name" value="RESPONSE REGULATORY DOMAIN-CONTAINING PROTEIN"/>
    <property type="match status" value="1"/>
</dbReference>
<dbReference type="RefSeq" id="WP_126595626.1">
    <property type="nucleotide sequence ID" value="NZ_BIFQ01000001.1"/>
</dbReference>
<feature type="domain" description="Response regulatory" evidence="3">
    <location>
        <begin position="23"/>
        <end position="136"/>
    </location>
</feature>
<dbReference type="Pfam" id="PF00072">
    <property type="entry name" value="Response_reg"/>
    <property type="match status" value="1"/>
</dbReference>
<sequence length="137" mass="15550">MAHDSVQNDRHRTSALPPSNVKTILLVEDDINIGEVLQQAITQETSFVVILVPDGFQALQMVKGIRPNLFILDYQLPRMNGIELYDRLHAIEELAHVPALMLSAHLPRHELNKRHIQGMSKPIDLDDFLQMIENLAV</sequence>
<comment type="caution">
    <text evidence="4">The sequence shown here is derived from an EMBL/GenBank/DDBJ whole genome shotgun (WGS) entry which is preliminary data.</text>
</comment>
<dbReference type="InterPro" id="IPR011006">
    <property type="entry name" value="CheY-like_superfamily"/>
</dbReference>
<dbReference type="Proteomes" id="UP000287224">
    <property type="component" value="Unassembled WGS sequence"/>
</dbReference>
<dbReference type="PANTHER" id="PTHR44591">
    <property type="entry name" value="STRESS RESPONSE REGULATOR PROTEIN 1"/>
    <property type="match status" value="1"/>
</dbReference>
<evidence type="ECO:0000313" key="4">
    <source>
        <dbReference type="EMBL" id="GCE04473.1"/>
    </source>
</evidence>
<dbReference type="SUPFAM" id="SSF52172">
    <property type="entry name" value="CheY-like"/>
    <property type="match status" value="1"/>
</dbReference>
<dbReference type="InterPro" id="IPR001789">
    <property type="entry name" value="Sig_transdc_resp-reg_receiver"/>
</dbReference>
<keyword evidence="1 2" id="KW-0597">Phosphoprotein</keyword>
<dbReference type="GO" id="GO:0000160">
    <property type="term" value="P:phosphorelay signal transduction system"/>
    <property type="evidence" value="ECO:0007669"/>
    <property type="project" value="InterPro"/>
</dbReference>
<evidence type="ECO:0000259" key="3">
    <source>
        <dbReference type="PROSITE" id="PS50110"/>
    </source>
</evidence>
<protein>
    <recommendedName>
        <fullName evidence="3">Response regulatory domain-containing protein</fullName>
    </recommendedName>
</protein>
<dbReference type="Gene3D" id="3.40.50.2300">
    <property type="match status" value="1"/>
</dbReference>
<evidence type="ECO:0000256" key="2">
    <source>
        <dbReference type="PROSITE-ProRule" id="PRU00169"/>
    </source>
</evidence>
<organism evidence="4 5">
    <name type="scientific">Dictyobacter aurantiacus</name>
    <dbReference type="NCBI Taxonomy" id="1936993"/>
    <lineage>
        <taxon>Bacteria</taxon>
        <taxon>Bacillati</taxon>
        <taxon>Chloroflexota</taxon>
        <taxon>Ktedonobacteria</taxon>
        <taxon>Ktedonobacterales</taxon>
        <taxon>Dictyobacteraceae</taxon>
        <taxon>Dictyobacter</taxon>
    </lineage>
</organism>
<keyword evidence="5" id="KW-1185">Reference proteome</keyword>
<gene>
    <name evidence="4" type="ORF">KDAU_18020</name>
</gene>
<dbReference type="EMBL" id="BIFQ01000001">
    <property type="protein sequence ID" value="GCE04473.1"/>
    <property type="molecule type" value="Genomic_DNA"/>
</dbReference>
<evidence type="ECO:0000256" key="1">
    <source>
        <dbReference type="ARBA" id="ARBA00022553"/>
    </source>
</evidence>
<accession>A0A401ZCD4</accession>
<evidence type="ECO:0000313" key="5">
    <source>
        <dbReference type="Proteomes" id="UP000287224"/>
    </source>
</evidence>
<reference evidence="5" key="1">
    <citation type="submission" date="2018-12" db="EMBL/GenBank/DDBJ databases">
        <title>Tengunoibacter tsumagoiensis gen. nov., sp. nov., Dictyobacter kobayashii sp. nov., D. alpinus sp. nov., and D. joshuensis sp. nov. and description of Dictyobacteraceae fam. nov. within the order Ktedonobacterales isolated from Tengu-no-mugimeshi.</title>
        <authorList>
            <person name="Wang C.M."/>
            <person name="Zheng Y."/>
            <person name="Sakai Y."/>
            <person name="Toyoda A."/>
            <person name="Minakuchi Y."/>
            <person name="Abe K."/>
            <person name="Yokota A."/>
            <person name="Yabe S."/>
        </authorList>
    </citation>
    <scope>NUCLEOTIDE SEQUENCE [LARGE SCALE GENOMIC DNA]</scope>
    <source>
        <strain evidence="5">S-27</strain>
    </source>
</reference>